<evidence type="ECO:0000256" key="10">
    <source>
        <dbReference type="ARBA" id="ARBA00022989"/>
    </source>
</evidence>
<evidence type="ECO:0000256" key="8">
    <source>
        <dbReference type="ARBA" id="ARBA00022777"/>
    </source>
</evidence>
<organism evidence="16 17">
    <name type="scientific">Urochloa decumbens</name>
    <dbReference type="NCBI Taxonomy" id="240449"/>
    <lineage>
        <taxon>Eukaryota</taxon>
        <taxon>Viridiplantae</taxon>
        <taxon>Streptophyta</taxon>
        <taxon>Embryophyta</taxon>
        <taxon>Tracheophyta</taxon>
        <taxon>Spermatophyta</taxon>
        <taxon>Magnoliopsida</taxon>
        <taxon>Liliopsida</taxon>
        <taxon>Poales</taxon>
        <taxon>Poaceae</taxon>
        <taxon>PACMAD clade</taxon>
        <taxon>Panicoideae</taxon>
        <taxon>Panicodae</taxon>
        <taxon>Paniceae</taxon>
        <taxon>Melinidinae</taxon>
        <taxon>Urochloa</taxon>
    </lineage>
</organism>
<keyword evidence="5 13" id="KW-0732">Signal</keyword>
<dbReference type="GO" id="GO:0005524">
    <property type="term" value="F:ATP binding"/>
    <property type="evidence" value="ECO:0007669"/>
    <property type="project" value="UniProtKB-KW"/>
</dbReference>
<feature type="domain" description="Protein kinase" evidence="14">
    <location>
        <begin position="198"/>
        <end position="543"/>
    </location>
</feature>
<dbReference type="InterPro" id="IPR038408">
    <property type="entry name" value="GNK2_sf"/>
</dbReference>
<evidence type="ECO:0000256" key="13">
    <source>
        <dbReference type="SAM" id="SignalP"/>
    </source>
</evidence>
<feature type="domain" description="Gnk2-homologous" evidence="15">
    <location>
        <begin position="155"/>
        <end position="263"/>
    </location>
</feature>
<feature type="chain" id="PRO_5044841826" evidence="13">
    <location>
        <begin position="23"/>
        <end position="574"/>
    </location>
</feature>
<keyword evidence="2" id="KW-0723">Serine/threonine-protein kinase</keyword>
<evidence type="ECO:0000259" key="14">
    <source>
        <dbReference type="PROSITE" id="PS50011"/>
    </source>
</evidence>
<comment type="subcellular location">
    <subcellularLocation>
        <location evidence="1">Membrane</location>
        <topology evidence="1">Single-pass membrane protein</topology>
    </subcellularLocation>
</comment>
<dbReference type="Pfam" id="PF01657">
    <property type="entry name" value="Stress-antifung"/>
    <property type="match status" value="2"/>
</dbReference>
<dbReference type="GO" id="GO:0004674">
    <property type="term" value="F:protein serine/threonine kinase activity"/>
    <property type="evidence" value="ECO:0007669"/>
    <property type="project" value="UniProtKB-KW"/>
</dbReference>
<dbReference type="InterPro" id="IPR002902">
    <property type="entry name" value="GNK2"/>
</dbReference>
<dbReference type="InterPro" id="IPR011009">
    <property type="entry name" value="Kinase-like_dom_sf"/>
</dbReference>
<accession>A0ABC9FHY0</accession>
<keyword evidence="8" id="KW-0418">Kinase</keyword>
<dbReference type="AlphaFoldDB" id="A0ABC9FHY0"/>
<dbReference type="Pfam" id="PF07714">
    <property type="entry name" value="PK_Tyr_Ser-Thr"/>
    <property type="match status" value="1"/>
</dbReference>
<feature type="transmembrane region" description="Helical" evidence="12">
    <location>
        <begin position="290"/>
        <end position="311"/>
    </location>
</feature>
<evidence type="ECO:0000313" key="16">
    <source>
        <dbReference type="EMBL" id="CAL5074721.1"/>
    </source>
</evidence>
<keyword evidence="10 12" id="KW-1133">Transmembrane helix</keyword>
<proteinExistence type="predicted"/>
<evidence type="ECO:0000256" key="4">
    <source>
        <dbReference type="ARBA" id="ARBA00022692"/>
    </source>
</evidence>
<keyword evidence="17" id="KW-1185">Reference proteome</keyword>
<dbReference type="PROSITE" id="PS51473">
    <property type="entry name" value="GNK2"/>
    <property type="match status" value="2"/>
</dbReference>
<evidence type="ECO:0000256" key="11">
    <source>
        <dbReference type="ARBA" id="ARBA00023136"/>
    </source>
</evidence>
<name>A0ABC9FHY0_9POAL</name>
<evidence type="ECO:0000256" key="2">
    <source>
        <dbReference type="ARBA" id="ARBA00022527"/>
    </source>
</evidence>
<dbReference type="PANTHER" id="PTHR27002:SF931">
    <property type="entry name" value="CYSTEINE-RICH RECEPTOR-LIKE PROTEIN KINASE 10"/>
    <property type="match status" value="1"/>
</dbReference>
<evidence type="ECO:0000256" key="6">
    <source>
        <dbReference type="ARBA" id="ARBA00022737"/>
    </source>
</evidence>
<feature type="domain" description="Gnk2-homologous" evidence="15">
    <location>
        <begin position="29"/>
        <end position="132"/>
    </location>
</feature>
<evidence type="ECO:0000256" key="9">
    <source>
        <dbReference type="ARBA" id="ARBA00022840"/>
    </source>
</evidence>
<dbReference type="Gene3D" id="3.30.430.20">
    <property type="entry name" value="Gnk2 domain, C-X8-C-X2-C motif"/>
    <property type="match status" value="2"/>
</dbReference>
<dbReference type="InterPro" id="IPR000719">
    <property type="entry name" value="Prot_kinase_dom"/>
</dbReference>
<keyword evidence="4 12" id="KW-0812">Transmembrane</keyword>
<dbReference type="SUPFAM" id="SSF56112">
    <property type="entry name" value="Protein kinase-like (PK-like)"/>
    <property type="match status" value="1"/>
</dbReference>
<keyword evidence="11 12" id="KW-0472">Membrane</keyword>
<evidence type="ECO:0000256" key="7">
    <source>
        <dbReference type="ARBA" id="ARBA00022741"/>
    </source>
</evidence>
<dbReference type="PROSITE" id="PS50011">
    <property type="entry name" value="PROTEIN_KINASE_DOM"/>
    <property type="match status" value="1"/>
</dbReference>
<dbReference type="GO" id="GO:0016020">
    <property type="term" value="C:membrane"/>
    <property type="evidence" value="ECO:0007669"/>
    <property type="project" value="UniProtKB-SubCell"/>
</dbReference>
<evidence type="ECO:0000256" key="12">
    <source>
        <dbReference type="SAM" id="Phobius"/>
    </source>
</evidence>
<keyword evidence="9" id="KW-0067">ATP-binding</keyword>
<gene>
    <name evidence="16" type="ORF">URODEC1_LOCUS105366</name>
</gene>
<dbReference type="EMBL" id="OZ075116">
    <property type="protein sequence ID" value="CAL5074721.1"/>
    <property type="molecule type" value="Genomic_DNA"/>
</dbReference>
<dbReference type="CDD" id="cd23509">
    <property type="entry name" value="Gnk2-like"/>
    <property type="match status" value="2"/>
</dbReference>
<feature type="signal peptide" evidence="13">
    <location>
        <begin position="1"/>
        <end position="22"/>
    </location>
</feature>
<dbReference type="Gene3D" id="1.10.510.10">
    <property type="entry name" value="Transferase(Phosphotransferase) domain 1"/>
    <property type="match status" value="2"/>
</dbReference>
<keyword evidence="6" id="KW-0677">Repeat</keyword>
<protein>
    <submittedName>
        <fullName evidence="16">Uncharacterized protein</fullName>
    </submittedName>
</protein>
<keyword evidence="7" id="KW-0547">Nucleotide-binding</keyword>
<evidence type="ECO:0000256" key="3">
    <source>
        <dbReference type="ARBA" id="ARBA00022679"/>
    </source>
</evidence>
<dbReference type="PANTHER" id="PTHR27002">
    <property type="entry name" value="RECEPTOR-LIKE SERINE/THREONINE-PROTEIN KINASE SD1-8"/>
    <property type="match status" value="1"/>
</dbReference>
<evidence type="ECO:0000256" key="1">
    <source>
        <dbReference type="ARBA" id="ARBA00004167"/>
    </source>
</evidence>
<dbReference type="InterPro" id="IPR001245">
    <property type="entry name" value="Ser-Thr/Tyr_kinase_cat_dom"/>
</dbReference>
<sequence>MLLLLLVAAAAWTAPVSRYGEAVPLVRPFDYDCSSTIPGADRTNTKFGTNLDNLSSIVSGTASAHGGFFVGSFGAAPDTVYTLALCRGDTAGADCTACLETAWQNAVSLCTYAWDVTVYQETCQVRFSDLDFLSSSGGRRRNEPTRAAWNPYNISVPMFPGSDPDNDTRSIAVVAATVSMLMRETARLAAYNASPRGFATAVMDTGGAFPTLYSMAQCTPDLSPDDCFACLDDIVRRIPKDKGSRGGRVLGVRCSFRYETDVFYAGKAMWVFGSPTLHDGRRSKVVIKTLTAMVVLLLVLLFSTIVCFWWTRSPRKGEVQLLQGKSASDLHEEEALVWTMEGKVSSELWLFDLAQIKEATSNFSQENKLGQGGFGPVYKGKLPDGLEIAVKRLCTNSGQDFGIAKIFISNDIDDNTNTVVGTYGYMAPEYAYEGHFSSKSDVFSFGVLLLEIVSGKRNSVVRQNGGFLNLLGYAWLLWKDGKWHELVDKSLIIENCTSELFKCINVALLCVQENAADRPTMWDVTTMLSTEGARLPEPNQPAYYKLSVANGEALDFGIESHSINEVTITAQEAR</sequence>
<evidence type="ECO:0000313" key="17">
    <source>
        <dbReference type="Proteomes" id="UP001497457"/>
    </source>
</evidence>
<evidence type="ECO:0000259" key="15">
    <source>
        <dbReference type="PROSITE" id="PS51473"/>
    </source>
</evidence>
<dbReference type="Proteomes" id="UP001497457">
    <property type="component" value="Chromosome 6rd"/>
</dbReference>
<reference evidence="16" key="1">
    <citation type="submission" date="2024-10" db="EMBL/GenBank/DDBJ databases">
        <authorList>
            <person name="Ryan C."/>
        </authorList>
    </citation>
    <scope>NUCLEOTIDE SEQUENCE [LARGE SCALE GENOMIC DNA]</scope>
</reference>
<keyword evidence="3" id="KW-0808">Transferase</keyword>
<evidence type="ECO:0000256" key="5">
    <source>
        <dbReference type="ARBA" id="ARBA00022729"/>
    </source>
</evidence>
<dbReference type="FunFam" id="3.30.430.20:FF:000002">
    <property type="entry name" value="Cysteine-rich receptor-like protein kinase 10"/>
    <property type="match status" value="1"/>
</dbReference>